<proteinExistence type="predicted"/>
<evidence type="ECO:0000313" key="2">
    <source>
        <dbReference type="Proteomes" id="UP000315995"/>
    </source>
</evidence>
<dbReference type="AlphaFoldDB" id="A0A4Y6PS12"/>
<protein>
    <submittedName>
        <fullName evidence="1">Uncharacterized protein</fullName>
    </submittedName>
</protein>
<dbReference type="EMBL" id="CP041186">
    <property type="protein sequence ID" value="QDG51108.1"/>
    <property type="molecule type" value="Genomic_DNA"/>
</dbReference>
<keyword evidence="2" id="KW-1185">Reference proteome</keyword>
<gene>
    <name evidence="1" type="ORF">FIV42_10290</name>
</gene>
<accession>A0A5B8Y9F7</accession>
<sequence>MGDVVDGALEVISSGSLGQMLNTGLDKLGMPDWIGDIGGGVLDFCTGNWVGAAANGLDALEDVAKACGGDEIAGFLKAGSNITGMFAGGGLGKMGKAGELIDTATDSLGMVDDALGGIESLIDGDIMAAGQSLLDLTGGDLGPLENVVGEFSDEALGLLEEHIPQAKQLVSGLYSALEDGQLTLDDLQNDEVSELLGSVIGEEQLAGLEELAKPVIDFVHDGQSLVDELGLGSALEMSSLGQGLVGGVMDFVADQLEADHPDIAKLAAKRDFIGQLIQMGAADPNALGVLSDLLTQSGALDEVLDTLARHSASLRA</sequence>
<name>A0A4Y6PS12_PERCE</name>
<dbReference type="OrthoDB" id="5495617at2"/>
<evidence type="ECO:0000313" key="1">
    <source>
        <dbReference type="EMBL" id="QDG51108.1"/>
    </source>
</evidence>
<organism evidence="1 2">
    <name type="scientific">Persicimonas caeni</name>
    <dbReference type="NCBI Taxonomy" id="2292766"/>
    <lineage>
        <taxon>Bacteria</taxon>
        <taxon>Deltaproteobacteria</taxon>
        <taxon>Bradymonadales</taxon>
        <taxon>Bradymonadaceae</taxon>
        <taxon>Persicimonas</taxon>
    </lineage>
</organism>
<accession>A0A4Y6PS12</accession>
<dbReference type="Proteomes" id="UP000315995">
    <property type="component" value="Chromosome"/>
</dbReference>
<reference evidence="1 2" key="1">
    <citation type="submission" date="2019-06" db="EMBL/GenBank/DDBJ databases">
        <title>Persicimonas caeni gen. nov., sp. nov., a predatory bacterium isolated from solar saltern.</title>
        <authorList>
            <person name="Wang S."/>
        </authorList>
    </citation>
    <scope>NUCLEOTIDE SEQUENCE [LARGE SCALE GENOMIC DNA]</scope>
    <source>
        <strain evidence="1 2">YN101</strain>
    </source>
</reference>